<accession>A0ABY4PN39</accession>
<dbReference type="Pfam" id="PF03595">
    <property type="entry name" value="SLAC1"/>
    <property type="match status" value="1"/>
</dbReference>
<organism evidence="6 7">
    <name type="scientific">Streptomyces durmitorensis</name>
    <dbReference type="NCBI Taxonomy" id="319947"/>
    <lineage>
        <taxon>Bacteria</taxon>
        <taxon>Bacillati</taxon>
        <taxon>Actinomycetota</taxon>
        <taxon>Actinomycetes</taxon>
        <taxon>Kitasatosporales</taxon>
        <taxon>Streptomycetaceae</taxon>
        <taxon>Streptomyces</taxon>
    </lineage>
</organism>
<evidence type="ECO:0000313" key="6">
    <source>
        <dbReference type="EMBL" id="UQT55238.1"/>
    </source>
</evidence>
<feature type="transmembrane region" description="Helical" evidence="5">
    <location>
        <begin position="204"/>
        <end position="223"/>
    </location>
</feature>
<feature type="transmembrane region" description="Helical" evidence="5">
    <location>
        <begin position="29"/>
        <end position="48"/>
    </location>
</feature>
<feature type="transmembrane region" description="Helical" evidence="5">
    <location>
        <begin position="243"/>
        <end position="264"/>
    </location>
</feature>
<dbReference type="InterPro" id="IPR038665">
    <property type="entry name" value="Voltage-dep_anion_channel_sf"/>
</dbReference>
<evidence type="ECO:0000256" key="4">
    <source>
        <dbReference type="ARBA" id="ARBA00023136"/>
    </source>
</evidence>
<dbReference type="CDD" id="cd09319">
    <property type="entry name" value="TDT_like_1"/>
    <property type="match status" value="1"/>
</dbReference>
<dbReference type="EMBL" id="CP097289">
    <property type="protein sequence ID" value="UQT55238.1"/>
    <property type="molecule type" value="Genomic_DNA"/>
</dbReference>
<sequence>MPNDAAARRSPRRAASTALTDWADGLPPASGAVVMATAVLSVGLYLLGVEWASLVLLGVALVVWLFLATVFVRHLLTERDRWRHEIDTPPALTAVAATAVLGTRISLLGHQPVSVALLCLSVLLWPLLMSHVVRHWQSRVPGAAYLVCVATQAIVVLAATVATADRQTWLMWPALALFAIGLVLYAVVLLRFDFRQLATGQGDHWIIAGAMAISALAGSKLVAAAAPHGPLRWATPAHDALRVVTLVALGLALAWYAVLVVCELRWPRLHHDVRRWATVFPLGMTAVAALSTSTAADVPALWTCGKVLFWPALAVWAVVGAGAFRAAREGTAPRTPAGLSPPG</sequence>
<name>A0ABY4PN39_9ACTN</name>
<dbReference type="InterPro" id="IPR004695">
    <property type="entry name" value="SLAC1/Mae1/Ssu1/TehA"/>
</dbReference>
<feature type="transmembrane region" description="Helical" evidence="5">
    <location>
        <begin position="113"/>
        <end position="132"/>
    </location>
</feature>
<evidence type="ECO:0000256" key="1">
    <source>
        <dbReference type="ARBA" id="ARBA00004141"/>
    </source>
</evidence>
<reference evidence="6 7" key="1">
    <citation type="submission" date="2022-05" db="EMBL/GenBank/DDBJ databases">
        <authorList>
            <person name="Zhou X."/>
            <person name="Li K."/>
            <person name="Man Y."/>
        </authorList>
    </citation>
    <scope>NUCLEOTIDE SEQUENCE [LARGE SCALE GENOMIC DNA]</scope>
    <source>
        <strain evidence="6 7">MS405</strain>
    </source>
</reference>
<dbReference type="Gene3D" id="1.50.10.150">
    <property type="entry name" value="Voltage-dependent anion channel"/>
    <property type="match status" value="1"/>
</dbReference>
<feature type="transmembrane region" description="Helical" evidence="5">
    <location>
        <begin position="276"/>
        <end position="296"/>
    </location>
</feature>
<evidence type="ECO:0000256" key="3">
    <source>
        <dbReference type="ARBA" id="ARBA00022989"/>
    </source>
</evidence>
<feature type="transmembrane region" description="Helical" evidence="5">
    <location>
        <begin position="144"/>
        <end position="164"/>
    </location>
</feature>
<evidence type="ECO:0000256" key="5">
    <source>
        <dbReference type="SAM" id="Phobius"/>
    </source>
</evidence>
<evidence type="ECO:0000313" key="7">
    <source>
        <dbReference type="Proteomes" id="UP000829992"/>
    </source>
</evidence>
<comment type="subcellular location">
    <subcellularLocation>
        <location evidence="1">Membrane</location>
        <topology evidence="1">Multi-pass membrane protein</topology>
    </subcellularLocation>
</comment>
<feature type="transmembrane region" description="Helical" evidence="5">
    <location>
        <begin position="54"/>
        <end position="76"/>
    </location>
</feature>
<gene>
    <name evidence="6" type="ORF">M4V62_09085</name>
</gene>
<protein>
    <submittedName>
        <fullName evidence="6">Tellurite resistance/C4-dicarboxylate transporter family protein</fullName>
    </submittedName>
</protein>
<dbReference type="Proteomes" id="UP000829992">
    <property type="component" value="Chromosome"/>
</dbReference>
<keyword evidence="7" id="KW-1185">Reference proteome</keyword>
<dbReference type="RefSeq" id="WP_249586728.1">
    <property type="nucleotide sequence ID" value="NZ_BAAAQL010000008.1"/>
</dbReference>
<evidence type="ECO:0000256" key="2">
    <source>
        <dbReference type="ARBA" id="ARBA00022692"/>
    </source>
</evidence>
<keyword evidence="2 5" id="KW-0812">Transmembrane</keyword>
<proteinExistence type="predicted"/>
<feature type="transmembrane region" description="Helical" evidence="5">
    <location>
        <begin position="170"/>
        <end position="192"/>
    </location>
</feature>
<keyword evidence="3 5" id="KW-1133">Transmembrane helix</keyword>
<keyword evidence="4 5" id="KW-0472">Membrane</keyword>
<feature type="transmembrane region" description="Helical" evidence="5">
    <location>
        <begin position="308"/>
        <end position="327"/>
    </location>
</feature>